<feature type="compositionally biased region" description="Polar residues" evidence="1">
    <location>
        <begin position="80"/>
        <end position="90"/>
    </location>
</feature>
<feature type="compositionally biased region" description="Low complexity" evidence="1">
    <location>
        <begin position="756"/>
        <end position="781"/>
    </location>
</feature>
<feature type="compositionally biased region" description="Basic and acidic residues" evidence="1">
    <location>
        <begin position="821"/>
        <end position="840"/>
    </location>
</feature>
<dbReference type="Proteomes" id="UP000244855">
    <property type="component" value="Unassembled WGS sequence"/>
</dbReference>
<feature type="compositionally biased region" description="Acidic residues" evidence="1">
    <location>
        <begin position="714"/>
        <end position="733"/>
    </location>
</feature>
<feature type="region of interest" description="Disordered" evidence="1">
    <location>
        <begin position="710"/>
        <end position="840"/>
    </location>
</feature>
<evidence type="ECO:0000313" key="2">
    <source>
        <dbReference type="EMBL" id="PVI04634.1"/>
    </source>
</evidence>
<evidence type="ECO:0000313" key="3">
    <source>
        <dbReference type="Proteomes" id="UP000244855"/>
    </source>
</evidence>
<dbReference type="InterPro" id="IPR024420">
    <property type="entry name" value="TRAPP_III_complex_Trs85"/>
</dbReference>
<feature type="region of interest" description="Disordered" evidence="1">
    <location>
        <begin position="178"/>
        <end position="208"/>
    </location>
</feature>
<dbReference type="OrthoDB" id="203724at2759"/>
<sequence length="840" mass="92258">MTPPQDATPKPPKYPAHLENSMILPKQRASPASSLASLPYRRSNPSLQKLFESTSSISGSRPSSGSATPTAPSSTIPSSVFSPGSRQNGVGTPGSLPPGVSDEHRTLIQRAFAPHVAVLADTETEELIRAKGFEGGLLQLLRPFGESVPGKVTIRDSVGASKSYEDFGVRFVGVNEGLGLPPMPGRDSTSGPREGGRVSSSSIRPRRVGGDVPQIEELVDRHLQYSEFNSQDMVADYLNQGEPQPQESTTSPFYTLYLRRLLSGLPLVPHETFAHPVAGVIAISSRNANPIEELRRLYSRQHDGDLRFPQWVENDFLRYYVLVHDEETGDIAKSNQTFDSMKRHFGLHCHLLRLKSQQCIPSDDDSVRLPACEWMSASEELAEIQKRETADDITDPTPYLPDSDITAIRTFIRELVAQSIVPNMERAVSTWNEQILARRRGISGRFMSLSKRWTGFGGSRNSSSSSSTSNSNYDSLQGFYRPDAPEALMRKLADYCFMLRDYKLALSTYDILRADFQTDKAWRHYAGAAEMAALSALLSPGPLSSKTRTDNINAWIQDASYSYTDRQRSAAPYYALRTLALGLELLRLRGSTAADDAARWASRILETGLVGPVGAALFTQRIAACYVVRQGAGTLRIGSRRRKAAFWAVLAAETWWKMDRALQADKCLELATTLYGIRSEGGTLRLSSAEMQSFVDALRQQIIGLRLANRGFAEDDDDEGEDDDDDDDDDDNDKGEGDAADVVKGGNAPIGDEKSATAAVPSSSSRRPQSLLLVAQQQRQQQQKEEEETPEALDKSPRAHRKSLIGVPAPPGVDVGPLSPRVERKGRDGGEVRDDHFEGA</sequence>
<dbReference type="PANTHER" id="PTHR12975:SF6">
    <property type="entry name" value="TRAFFICKING PROTEIN PARTICLE COMPLEX SUBUNIT 8"/>
    <property type="match status" value="1"/>
</dbReference>
<gene>
    <name evidence="2" type="ORF">DM02DRAFT_725592</name>
</gene>
<evidence type="ECO:0000256" key="1">
    <source>
        <dbReference type="SAM" id="MobiDB-lite"/>
    </source>
</evidence>
<accession>A0A2V1E4P2</accession>
<feature type="compositionally biased region" description="Low complexity" evidence="1">
    <location>
        <begin position="29"/>
        <end position="39"/>
    </location>
</feature>
<proteinExistence type="predicted"/>
<dbReference type="Pfam" id="PF12739">
    <property type="entry name" value="TRAPPC-Trs85"/>
    <property type="match status" value="1"/>
</dbReference>
<protein>
    <submittedName>
        <fullName evidence="2">Uncharacterized protein</fullName>
    </submittedName>
</protein>
<name>A0A2V1E4P2_9PLEO</name>
<dbReference type="GO" id="GO:1990072">
    <property type="term" value="C:TRAPPIII protein complex"/>
    <property type="evidence" value="ECO:0007669"/>
    <property type="project" value="TreeGrafter"/>
</dbReference>
<reference evidence="2 3" key="1">
    <citation type="journal article" date="2018" name="Sci. Rep.">
        <title>Comparative genomics provides insights into the lifestyle and reveals functional heterogeneity of dark septate endophytic fungi.</title>
        <authorList>
            <person name="Knapp D.G."/>
            <person name="Nemeth J.B."/>
            <person name="Barry K."/>
            <person name="Hainaut M."/>
            <person name="Henrissat B."/>
            <person name="Johnson J."/>
            <person name="Kuo A."/>
            <person name="Lim J.H.P."/>
            <person name="Lipzen A."/>
            <person name="Nolan M."/>
            <person name="Ohm R.A."/>
            <person name="Tamas L."/>
            <person name="Grigoriev I.V."/>
            <person name="Spatafora J.W."/>
            <person name="Nagy L.G."/>
            <person name="Kovacs G.M."/>
        </authorList>
    </citation>
    <scope>NUCLEOTIDE SEQUENCE [LARGE SCALE GENOMIC DNA]</scope>
    <source>
        <strain evidence="2 3">DSE2036</strain>
    </source>
</reference>
<keyword evidence="3" id="KW-1185">Reference proteome</keyword>
<dbReference type="EMBL" id="KZ805319">
    <property type="protein sequence ID" value="PVI04634.1"/>
    <property type="molecule type" value="Genomic_DNA"/>
</dbReference>
<dbReference type="AlphaFoldDB" id="A0A2V1E4P2"/>
<dbReference type="PANTHER" id="PTHR12975">
    <property type="entry name" value="TRANSPORT PROTEIN TRAPP"/>
    <property type="match status" value="1"/>
</dbReference>
<feature type="compositionally biased region" description="Low complexity" evidence="1">
    <location>
        <begin position="53"/>
        <end position="79"/>
    </location>
</feature>
<organism evidence="2 3">
    <name type="scientific">Periconia macrospinosa</name>
    <dbReference type="NCBI Taxonomy" id="97972"/>
    <lineage>
        <taxon>Eukaryota</taxon>
        <taxon>Fungi</taxon>
        <taxon>Dikarya</taxon>
        <taxon>Ascomycota</taxon>
        <taxon>Pezizomycotina</taxon>
        <taxon>Dothideomycetes</taxon>
        <taxon>Pleosporomycetidae</taxon>
        <taxon>Pleosporales</taxon>
        <taxon>Massarineae</taxon>
        <taxon>Periconiaceae</taxon>
        <taxon>Periconia</taxon>
    </lineage>
</organism>
<dbReference type="STRING" id="97972.A0A2V1E4P2"/>
<feature type="region of interest" description="Disordered" evidence="1">
    <location>
        <begin position="1"/>
        <end position="102"/>
    </location>
</feature>